<dbReference type="InterPro" id="IPR008969">
    <property type="entry name" value="CarboxyPept-like_regulatory"/>
</dbReference>
<dbReference type="InterPro" id="IPR012910">
    <property type="entry name" value="Plug_dom"/>
</dbReference>
<comment type="caution">
    <text evidence="10">The sequence shown here is derived from an EMBL/GenBank/DDBJ whole genome shotgun (WGS) entry which is preliminary data.</text>
</comment>
<keyword evidence="4 7" id="KW-0812">Transmembrane</keyword>
<dbReference type="RefSeq" id="WP_190886819.1">
    <property type="nucleotide sequence ID" value="NZ_JACWZY010000006.1"/>
</dbReference>
<dbReference type="PROSITE" id="PS52016">
    <property type="entry name" value="TONB_DEPENDENT_REC_3"/>
    <property type="match status" value="1"/>
</dbReference>
<keyword evidence="5 7" id="KW-0472">Membrane</keyword>
<name>A0A927ASA5_9BACT</name>
<evidence type="ECO:0000256" key="2">
    <source>
        <dbReference type="ARBA" id="ARBA00022448"/>
    </source>
</evidence>
<dbReference type="InterPro" id="IPR036942">
    <property type="entry name" value="Beta-barrel_TonB_sf"/>
</dbReference>
<proteinExistence type="inferred from homology"/>
<feature type="domain" description="TonB-dependent receptor plug" evidence="9">
    <location>
        <begin position="117"/>
        <end position="234"/>
    </location>
</feature>
<dbReference type="GO" id="GO:0009279">
    <property type="term" value="C:cell outer membrane"/>
    <property type="evidence" value="ECO:0007669"/>
    <property type="project" value="UniProtKB-SubCell"/>
</dbReference>
<accession>A0A927ASA5</accession>
<dbReference type="NCBIfam" id="TIGR04056">
    <property type="entry name" value="OMP_RagA_SusC"/>
    <property type="match status" value="1"/>
</dbReference>
<reference evidence="10" key="1">
    <citation type="submission" date="2020-09" db="EMBL/GenBank/DDBJ databases">
        <authorList>
            <person name="Kim M.K."/>
        </authorList>
    </citation>
    <scope>NUCLEOTIDE SEQUENCE</scope>
    <source>
        <strain evidence="10">BT702</strain>
    </source>
</reference>
<gene>
    <name evidence="10" type="ORF">IC229_09970</name>
</gene>
<dbReference type="EMBL" id="JACWZY010000006">
    <property type="protein sequence ID" value="MBD2700965.1"/>
    <property type="molecule type" value="Genomic_DNA"/>
</dbReference>
<dbReference type="Gene3D" id="2.60.40.1120">
    <property type="entry name" value="Carboxypeptidase-like, regulatory domain"/>
    <property type="match status" value="1"/>
</dbReference>
<dbReference type="Pfam" id="PF13715">
    <property type="entry name" value="CarbopepD_reg_2"/>
    <property type="match status" value="1"/>
</dbReference>
<dbReference type="NCBIfam" id="TIGR04057">
    <property type="entry name" value="SusC_RagA_signa"/>
    <property type="match status" value="1"/>
</dbReference>
<organism evidence="10 11">
    <name type="scientific">Spirosoma profusum</name>
    <dbReference type="NCBI Taxonomy" id="2771354"/>
    <lineage>
        <taxon>Bacteria</taxon>
        <taxon>Pseudomonadati</taxon>
        <taxon>Bacteroidota</taxon>
        <taxon>Cytophagia</taxon>
        <taxon>Cytophagales</taxon>
        <taxon>Cytophagaceae</taxon>
        <taxon>Spirosoma</taxon>
    </lineage>
</organism>
<evidence type="ECO:0000256" key="4">
    <source>
        <dbReference type="ARBA" id="ARBA00022692"/>
    </source>
</evidence>
<feature type="signal peptide" evidence="8">
    <location>
        <begin position="1"/>
        <end position="21"/>
    </location>
</feature>
<sequence>MTKKLLLGYLLMLMSITTLHAQERIITGRITSLEDGSALPGSTVTVKGTSRGATADATGKYSISVPVSGKTTLVFSSIAFTSQEVVLGARSMVDVVLVEAVGMLSEVAVVAYGTQDRRTITGAQTSVKGADLTKASLPTLSDMLQGKVPGLQAVSTGQPGANTQIRIRGIGSITAGADPLYVVDGVPINSGDLSRITTTSNALAGINPNDIEDVTVLKDAASSSIYGSRAANGVILITTKRGKSGPTRFQVNAETGYTDAVIPDIAKPLNKEQYINLTREGLVNANYTQAQIDQIVTTYGASNPETNWFDELTRRGSQQQYNISASGGNNKTTFNISGGYYRQLATTIGSNFKRYTANLNLQHNASEKLSFRLGMNIGSVYQNTPSNSSFFANPIYAAFLLRPTQNPYNADGSINLSLTDFPNGGVYNAIAEANLNRRDYQNVRGIGTARVEYRPLKNLTLSSQYGVDFSMLEEYRYRDPNFGDGYTAKGSASAYYTRYFNWTWTNLAEYRFNLNGAQDFYADLKVGYEAQKSNGYFISTTGTTFPNSPDLTSLVVAATPTLASQTGSDYSFTSLISNVLFDYKKKYNLTGSFRRDGSSRFGINNRYGNFYSVGASWNINEEAFFPKTATLSALKLRASYGVNGNAAISNYQWQATYGFGNNYNQAPGSIPNNVGNADLTWELNKPFNVGIDASLMGNRLNVTVDYYNRTTSQLLLNVPLSRTSGFSTILDNVGSMVNKGWEFSVSANPIQGAIAWNVNANAAINKNQITQLYAGQDILDGQFIRREGLDFQSYYMREWAGVDPQNGNPLWYKNIANADGTLDRSTTTNYNEAQRIVYKSASPKLIGGFGTTLSFKGITLDAQFSYNFGNYMRDGWVNYYFSDGFNPQYNKQVRQLDRWQKPGDVTNVPKYVYNGNNGSYQASTRFLYKADFIRLRAVTLSYSLPQALISKAKLNQVQLYVRGTNLFLFTFDKDLPNDPELSINSQQDLNPFISKIVNAGINIGF</sequence>
<evidence type="ECO:0000256" key="1">
    <source>
        <dbReference type="ARBA" id="ARBA00004571"/>
    </source>
</evidence>
<evidence type="ECO:0000256" key="7">
    <source>
        <dbReference type="PROSITE-ProRule" id="PRU01360"/>
    </source>
</evidence>
<dbReference type="Gene3D" id="2.40.170.20">
    <property type="entry name" value="TonB-dependent receptor, beta-barrel domain"/>
    <property type="match status" value="1"/>
</dbReference>
<evidence type="ECO:0000256" key="5">
    <source>
        <dbReference type="ARBA" id="ARBA00023136"/>
    </source>
</evidence>
<comment type="similarity">
    <text evidence="7">Belongs to the TonB-dependent receptor family.</text>
</comment>
<dbReference type="InterPro" id="IPR039426">
    <property type="entry name" value="TonB-dep_rcpt-like"/>
</dbReference>
<dbReference type="InterPro" id="IPR037066">
    <property type="entry name" value="Plug_dom_sf"/>
</dbReference>
<dbReference type="InterPro" id="IPR023996">
    <property type="entry name" value="TonB-dep_OMP_SusC/RagA"/>
</dbReference>
<evidence type="ECO:0000259" key="9">
    <source>
        <dbReference type="Pfam" id="PF07715"/>
    </source>
</evidence>
<dbReference type="InterPro" id="IPR023997">
    <property type="entry name" value="TonB-dep_OMP_SusC/RagA_CS"/>
</dbReference>
<keyword evidence="11" id="KW-1185">Reference proteome</keyword>
<dbReference type="SUPFAM" id="SSF49464">
    <property type="entry name" value="Carboxypeptidase regulatory domain-like"/>
    <property type="match status" value="1"/>
</dbReference>
<evidence type="ECO:0000313" key="11">
    <source>
        <dbReference type="Proteomes" id="UP000598820"/>
    </source>
</evidence>
<dbReference type="Pfam" id="PF07715">
    <property type="entry name" value="Plug"/>
    <property type="match status" value="1"/>
</dbReference>
<feature type="chain" id="PRO_5037426132" evidence="8">
    <location>
        <begin position="22"/>
        <end position="1005"/>
    </location>
</feature>
<keyword evidence="6 7" id="KW-0998">Cell outer membrane</keyword>
<keyword evidence="8" id="KW-0732">Signal</keyword>
<protein>
    <submittedName>
        <fullName evidence="10">SusC/RagA family TonB-linked outer membrane protein</fullName>
    </submittedName>
</protein>
<dbReference type="Gene3D" id="2.170.130.10">
    <property type="entry name" value="TonB-dependent receptor, plug domain"/>
    <property type="match status" value="1"/>
</dbReference>
<dbReference type="SUPFAM" id="SSF56935">
    <property type="entry name" value="Porins"/>
    <property type="match status" value="1"/>
</dbReference>
<comment type="subcellular location">
    <subcellularLocation>
        <location evidence="1 7">Cell outer membrane</location>
        <topology evidence="1 7">Multi-pass membrane protein</topology>
    </subcellularLocation>
</comment>
<evidence type="ECO:0000256" key="8">
    <source>
        <dbReference type="SAM" id="SignalP"/>
    </source>
</evidence>
<evidence type="ECO:0000256" key="3">
    <source>
        <dbReference type="ARBA" id="ARBA00022452"/>
    </source>
</evidence>
<evidence type="ECO:0000313" key="10">
    <source>
        <dbReference type="EMBL" id="MBD2700965.1"/>
    </source>
</evidence>
<evidence type="ECO:0000256" key="6">
    <source>
        <dbReference type="ARBA" id="ARBA00023237"/>
    </source>
</evidence>
<dbReference type="AlphaFoldDB" id="A0A927ASA5"/>
<keyword evidence="3 7" id="KW-1134">Transmembrane beta strand</keyword>
<keyword evidence="2 7" id="KW-0813">Transport</keyword>
<dbReference type="Proteomes" id="UP000598820">
    <property type="component" value="Unassembled WGS sequence"/>
</dbReference>